<dbReference type="STRING" id="1702221.AALO17_04340"/>
<keyword evidence="1" id="KW-0378">Hydrolase</keyword>
<dbReference type="OrthoDB" id="1654797at2"/>
<dbReference type="NCBIfam" id="TIGR01484">
    <property type="entry name" value="HAD-SF-IIB"/>
    <property type="match status" value="1"/>
</dbReference>
<dbReference type="InterPro" id="IPR006379">
    <property type="entry name" value="HAD-SF_hydro_IIB"/>
</dbReference>
<dbReference type="Gene3D" id="3.30.1240.10">
    <property type="match status" value="1"/>
</dbReference>
<dbReference type="PROSITE" id="PS01229">
    <property type="entry name" value="COF_2"/>
    <property type="match status" value="1"/>
</dbReference>
<dbReference type="EMBL" id="CP011391">
    <property type="protein sequence ID" value="AMK53568.1"/>
    <property type="molecule type" value="Genomic_DNA"/>
</dbReference>
<dbReference type="PATRIC" id="fig|1702221.3.peg.418"/>
<organism evidence="1 2">
    <name type="scientific">Faecalibaculum rodentium</name>
    <dbReference type="NCBI Taxonomy" id="1702221"/>
    <lineage>
        <taxon>Bacteria</taxon>
        <taxon>Bacillati</taxon>
        <taxon>Bacillota</taxon>
        <taxon>Erysipelotrichia</taxon>
        <taxon>Erysipelotrichales</taxon>
        <taxon>Erysipelotrichaceae</taxon>
        <taxon>Faecalibaculum</taxon>
    </lineage>
</organism>
<gene>
    <name evidence="1" type="ORF">AALO17_04340</name>
</gene>
<dbReference type="InterPro" id="IPR023214">
    <property type="entry name" value="HAD_sf"/>
</dbReference>
<dbReference type="GO" id="GO:0005829">
    <property type="term" value="C:cytosol"/>
    <property type="evidence" value="ECO:0007669"/>
    <property type="project" value="TreeGrafter"/>
</dbReference>
<sequence>MKHKIAFIDMDGTLYQTENDIIQESTLAAIDQLRQAGYKIVAATGRPLNQMKLIMDRVEFDYYVLINGGYILDRDLNEINAFPIVQRTVNDLVQLAKDNEYGLMFHFGDATYIYNDFYPMYYFSKYANVLDSLFYDPTHSFHKRHRVFNAVILTKDPAGLDAFMEAHPNLRSDLINIKTEGIAYDIFNSATDKAEGIQAVLDYEGLDWEDAIAFGDSTNDTQMLEKAGIGVAMGSATDYVKSFADIETTDVYHDGIYNAVKQILAQEAGE</sequence>
<dbReference type="KEGG" id="fro:AALO17_04340"/>
<reference evidence="1 2" key="1">
    <citation type="journal article" date="2016" name="Gut Pathog.">
        <title>Whole genome sequencing of "Faecalibaculum rodentium" ALO17, isolated from C57BL/6J laboratory mouse feces.</title>
        <authorList>
            <person name="Lim S."/>
            <person name="Chang D.H."/>
            <person name="Ahn S."/>
            <person name="Kim B.C."/>
        </authorList>
    </citation>
    <scope>NUCLEOTIDE SEQUENCE [LARGE SCALE GENOMIC DNA]</scope>
    <source>
        <strain evidence="1 2">Alo17</strain>
    </source>
</reference>
<dbReference type="InterPro" id="IPR000150">
    <property type="entry name" value="Cof"/>
</dbReference>
<dbReference type="InterPro" id="IPR036412">
    <property type="entry name" value="HAD-like_sf"/>
</dbReference>
<dbReference type="Pfam" id="PF08282">
    <property type="entry name" value="Hydrolase_3"/>
    <property type="match status" value="1"/>
</dbReference>
<dbReference type="AlphaFoldDB" id="A0A140DSE1"/>
<dbReference type="GO" id="GO:0016791">
    <property type="term" value="F:phosphatase activity"/>
    <property type="evidence" value="ECO:0007669"/>
    <property type="project" value="TreeGrafter"/>
</dbReference>
<dbReference type="SFLD" id="SFLDG01140">
    <property type="entry name" value="C2.B:_Phosphomannomutase_and_P"/>
    <property type="match status" value="1"/>
</dbReference>
<protein>
    <submittedName>
        <fullName evidence="1">Cof-like hydrolase</fullName>
    </submittedName>
</protein>
<dbReference type="SUPFAM" id="SSF56784">
    <property type="entry name" value="HAD-like"/>
    <property type="match status" value="1"/>
</dbReference>
<accession>A0A140DSE1</accession>
<evidence type="ECO:0000313" key="1">
    <source>
        <dbReference type="EMBL" id="AMK53568.1"/>
    </source>
</evidence>
<dbReference type="GO" id="GO:0000287">
    <property type="term" value="F:magnesium ion binding"/>
    <property type="evidence" value="ECO:0007669"/>
    <property type="project" value="TreeGrafter"/>
</dbReference>
<dbReference type="PANTHER" id="PTHR10000:SF8">
    <property type="entry name" value="HAD SUPERFAMILY HYDROLASE-LIKE, TYPE 3"/>
    <property type="match status" value="1"/>
</dbReference>
<dbReference type="NCBIfam" id="TIGR00099">
    <property type="entry name" value="Cof-subfamily"/>
    <property type="match status" value="1"/>
</dbReference>
<evidence type="ECO:0000313" key="2">
    <source>
        <dbReference type="Proteomes" id="UP000069771"/>
    </source>
</evidence>
<dbReference type="Gene3D" id="3.40.50.1000">
    <property type="entry name" value="HAD superfamily/HAD-like"/>
    <property type="match status" value="1"/>
</dbReference>
<keyword evidence="2" id="KW-1185">Reference proteome</keyword>
<name>A0A140DSE1_9FIRM</name>
<dbReference type="SFLD" id="SFLDS00003">
    <property type="entry name" value="Haloacid_Dehalogenase"/>
    <property type="match status" value="1"/>
</dbReference>
<dbReference type="Proteomes" id="UP000069771">
    <property type="component" value="Chromosome"/>
</dbReference>
<dbReference type="GeneID" id="78477287"/>
<dbReference type="PANTHER" id="PTHR10000">
    <property type="entry name" value="PHOSPHOSERINE PHOSPHATASE"/>
    <property type="match status" value="1"/>
</dbReference>
<proteinExistence type="predicted"/>
<dbReference type="RefSeq" id="WP_067554855.1">
    <property type="nucleotide sequence ID" value="NZ_CAKOCV010000007.1"/>
</dbReference>